<feature type="domain" description="DRBM" evidence="4">
    <location>
        <begin position="174"/>
        <end position="244"/>
    </location>
</feature>
<proteinExistence type="predicted"/>
<name>A0ABY7F2X7_MYAAR</name>
<protein>
    <submittedName>
        <fullName evidence="5">STAUH-like protein</fullName>
    </submittedName>
</protein>
<feature type="domain" description="DRBM" evidence="4">
    <location>
        <begin position="282"/>
        <end position="331"/>
    </location>
</feature>
<sequence>MFAKISSETKQLITKRNMKPIVPVNKTSAGTGVKQTSTPAVKATIGVKQPTKVTFQKPTQSPNVNLQGHTAVMGTFNVSKTSGLNDGVQSKGTSANPRHFASLANQNGASGHVTHQYTLVDEQGPAHKKTFFKAQHAAAEIALEKTEFKHPPPKPSRKPGEDLEDLGLGSSITPTVELNALAMKRGEPAIYRNIENRTNIYHYMRPARSFYVSLKVGTREFIGEGISRQMARHNAAKKALEILRHLQIPDGMEKPTAGGDNVEEEVENQAGESGEADDSKSEISLVHEIALRHNMPVSFDCIVGSFVTEAEGNSKKLSKKRGAELMLKELKTLPTLPPNIPRPKMKPVVNKKKNRNLIKMQKADPAYGVGINPISRLIQIQQAQKKREPVYSLLAERGLPRRREFVMQVDEHTCTGVGPNKKLAKRHAAESMLQMLGFNKPSPQPVKPAIKMQGDTGLSEKKVTFSDRTEESGLHFSSPVSNVSQFTNRPELKLREACIRKNLEIKFDEFAGSSTNEYLSRLIIVSSPPQTLHGSGPTPEAARDQASLLALKILGDPGKEDSPGPVSASGDGSVLKKI</sequence>
<dbReference type="CDD" id="cd19860">
    <property type="entry name" value="DSRM_STAU_rpt4"/>
    <property type="match status" value="1"/>
</dbReference>
<evidence type="ECO:0000313" key="5">
    <source>
        <dbReference type="EMBL" id="WAR16090.1"/>
    </source>
</evidence>
<dbReference type="SUPFAM" id="SSF54768">
    <property type="entry name" value="dsRNA-binding domain-like"/>
    <property type="match status" value="4"/>
</dbReference>
<gene>
    <name evidence="5" type="ORF">MAR_030684</name>
</gene>
<evidence type="ECO:0000259" key="4">
    <source>
        <dbReference type="SMART" id="SM00358"/>
    </source>
</evidence>
<dbReference type="InterPro" id="IPR014720">
    <property type="entry name" value="dsRBD_dom"/>
</dbReference>
<feature type="region of interest" description="Disordered" evidence="3">
    <location>
        <begin position="250"/>
        <end position="279"/>
    </location>
</feature>
<evidence type="ECO:0000256" key="2">
    <source>
        <dbReference type="ARBA" id="ARBA00022884"/>
    </source>
</evidence>
<keyword evidence="1" id="KW-0677">Repeat</keyword>
<organism evidence="5 6">
    <name type="scientific">Mya arenaria</name>
    <name type="common">Soft-shell clam</name>
    <dbReference type="NCBI Taxonomy" id="6604"/>
    <lineage>
        <taxon>Eukaryota</taxon>
        <taxon>Metazoa</taxon>
        <taxon>Spiralia</taxon>
        <taxon>Lophotrochozoa</taxon>
        <taxon>Mollusca</taxon>
        <taxon>Bivalvia</taxon>
        <taxon>Autobranchia</taxon>
        <taxon>Heteroconchia</taxon>
        <taxon>Euheterodonta</taxon>
        <taxon>Imparidentia</taxon>
        <taxon>Neoheterodontei</taxon>
        <taxon>Myida</taxon>
        <taxon>Myoidea</taxon>
        <taxon>Myidae</taxon>
        <taxon>Mya</taxon>
    </lineage>
</organism>
<dbReference type="Pfam" id="PF16482">
    <property type="entry name" value="Staufen_C"/>
    <property type="match status" value="1"/>
</dbReference>
<accession>A0ABY7F2X7</accession>
<reference evidence="5" key="1">
    <citation type="submission" date="2022-11" db="EMBL/GenBank/DDBJ databases">
        <title>Centuries of genome instability and evolution in soft-shell clam transmissible cancer (bioRxiv).</title>
        <authorList>
            <person name="Hart S.F.M."/>
            <person name="Yonemitsu M.A."/>
            <person name="Giersch R.M."/>
            <person name="Beal B.F."/>
            <person name="Arriagada G."/>
            <person name="Davis B.W."/>
            <person name="Ostrander E.A."/>
            <person name="Goff S.P."/>
            <person name="Metzger M.J."/>
        </authorList>
    </citation>
    <scope>NUCLEOTIDE SEQUENCE</scope>
    <source>
        <strain evidence="5">MELC-2E11</strain>
        <tissue evidence="5">Siphon/mantle</tissue>
    </source>
</reference>
<dbReference type="PANTHER" id="PTHR46054">
    <property type="entry name" value="MATERNAL EFFECT PROTEIN STAUFEN"/>
    <property type="match status" value="1"/>
</dbReference>
<dbReference type="Gene3D" id="3.30.160.20">
    <property type="match status" value="3"/>
</dbReference>
<feature type="region of interest" description="Disordered" evidence="3">
    <location>
        <begin position="554"/>
        <end position="578"/>
    </location>
</feature>
<keyword evidence="2" id="KW-0694">RNA-binding</keyword>
<dbReference type="Proteomes" id="UP001164746">
    <property type="component" value="Chromosome 10"/>
</dbReference>
<dbReference type="InterPro" id="IPR051740">
    <property type="entry name" value="DRBM-containing_protein"/>
</dbReference>
<evidence type="ECO:0000256" key="3">
    <source>
        <dbReference type="SAM" id="MobiDB-lite"/>
    </source>
</evidence>
<dbReference type="InterPro" id="IPR032478">
    <property type="entry name" value="Staufen_C"/>
</dbReference>
<dbReference type="SMART" id="SM00358">
    <property type="entry name" value="DSRM"/>
    <property type="match status" value="3"/>
</dbReference>
<feature type="domain" description="DRBM" evidence="4">
    <location>
        <begin position="373"/>
        <end position="437"/>
    </location>
</feature>
<dbReference type="EMBL" id="CP111021">
    <property type="protein sequence ID" value="WAR16090.1"/>
    <property type="molecule type" value="Genomic_DNA"/>
</dbReference>
<evidence type="ECO:0000313" key="6">
    <source>
        <dbReference type="Proteomes" id="UP001164746"/>
    </source>
</evidence>
<dbReference type="PANTHER" id="PTHR46054:SF3">
    <property type="entry name" value="MATERNAL EFFECT PROTEIN STAUFEN"/>
    <property type="match status" value="1"/>
</dbReference>
<keyword evidence="6" id="KW-1185">Reference proteome</keyword>
<dbReference type="Pfam" id="PF00035">
    <property type="entry name" value="dsrm"/>
    <property type="match status" value="2"/>
</dbReference>
<evidence type="ECO:0000256" key="1">
    <source>
        <dbReference type="ARBA" id="ARBA00022737"/>
    </source>
</evidence>